<protein>
    <submittedName>
        <fullName evidence="1">Uncharacterized protein</fullName>
    </submittedName>
</protein>
<sequence>MDIISIVKLLAPCLPFLLNAGNKAIEGASQKVGEDGWNKAKAIWAKLQPKVEVKEAAQEAATDVAENPENEDLQASLRVQLKKILDADTALAEEIAQILQSGNNQSGDNIQMNANAYDQSTLKQVGKIEANEVTF</sequence>
<keyword evidence="2" id="KW-1185">Reference proteome</keyword>
<reference evidence="1 2" key="1">
    <citation type="submission" date="2023-12" db="EMBL/GenBank/DDBJ databases">
        <title>Baltic Sea Cyanobacteria.</title>
        <authorList>
            <person name="Delbaje E."/>
            <person name="Fewer D.P."/>
            <person name="Shishido T.K."/>
        </authorList>
    </citation>
    <scope>NUCLEOTIDE SEQUENCE [LARGE SCALE GENOMIC DNA]</scope>
    <source>
        <strain evidence="1 2">UHCC-0300</strain>
    </source>
</reference>
<proteinExistence type="predicted"/>
<comment type="caution">
    <text evidence="1">The sequence shown here is derived from an EMBL/GenBank/DDBJ whole genome shotgun (WGS) entry which is preliminary data.</text>
</comment>
<evidence type="ECO:0000313" key="1">
    <source>
        <dbReference type="EMBL" id="MEA5580027.1"/>
    </source>
</evidence>
<dbReference type="Proteomes" id="UP001302120">
    <property type="component" value="Unassembled WGS sequence"/>
</dbReference>
<organism evidence="1 2">
    <name type="scientific">Nodularia harveyana UHCC-0300</name>
    <dbReference type="NCBI Taxonomy" id="2974287"/>
    <lineage>
        <taxon>Bacteria</taxon>
        <taxon>Bacillati</taxon>
        <taxon>Cyanobacteriota</taxon>
        <taxon>Cyanophyceae</taxon>
        <taxon>Nostocales</taxon>
        <taxon>Nodulariaceae</taxon>
        <taxon>Nodularia</taxon>
    </lineage>
</organism>
<dbReference type="RefSeq" id="WP_323194364.1">
    <property type="nucleotide sequence ID" value="NZ_JAYGHG010000001.1"/>
</dbReference>
<name>A0ABU5U925_9CYAN</name>
<dbReference type="EMBL" id="JAYGHG010000001">
    <property type="protein sequence ID" value="MEA5580027.1"/>
    <property type="molecule type" value="Genomic_DNA"/>
</dbReference>
<accession>A0ABU5U925</accession>
<gene>
    <name evidence="1" type="ORF">VB620_01575</name>
</gene>
<evidence type="ECO:0000313" key="2">
    <source>
        <dbReference type="Proteomes" id="UP001302120"/>
    </source>
</evidence>